<protein>
    <submittedName>
        <fullName evidence="1">Uncharacterized protein</fullName>
    </submittedName>
</protein>
<dbReference type="AlphaFoldDB" id="A0A8H7LNW8"/>
<dbReference type="EMBL" id="JACYCD010000692">
    <property type="protein sequence ID" value="KAF8688573.1"/>
    <property type="molecule type" value="Genomic_DNA"/>
</dbReference>
<reference evidence="1" key="1">
    <citation type="submission" date="2020-09" db="EMBL/GenBank/DDBJ databases">
        <title>Comparative genome analyses of four rice-infecting Rhizoctonia solani isolates reveal extensive enrichment of homogalacturonan modification genes.</title>
        <authorList>
            <person name="Lee D.-Y."/>
            <person name="Jeon J."/>
            <person name="Kim K.-T."/>
            <person name="Cheong K."/>
            <person name="Song H."/>
            <person name="Choi G."/>
            <person name="Ko J."/>
            <person name="Opiyo S.O."/>
            <person name="Zuo S."/>
            <person name="Madhav S."/>
            <person name="Lee Y.-H."/>
            <person name="Wang G.-L."/>
        </authorList>
    </citation>
    <scope>NUCLEOTIDE SEQUENCE</scope>
    <source>
        <strain evidence="1">AG1-IA WGL</strain>
    </source>
</reference>
<dbReference type="InterPro" id="IPR035918">
    <property type="entry name" value="CytB_endotoxin-like_sf"/>
</dbReference>
<accession>A0A8H7LNW8</accession>
<sequence>MSDAPVFDQYGTLPGNLVDPAKQVLKFSGYFLNGDTQQLDWVGLKDAIDNRPDTDLVIEQYDNNQLAQQSTSLQNVAEKTADFLGKVGSASFDKYMFSEVLQTGFTSLEEKEDSGFAHYEEEGDKSAFTYRLVFVTPNPDIPSDFYALVVTHKLIADITEKSDWFGLGPDSTQNFSAEVNAMKLACTENFVAGPKP</sequence>
<proteinExistence type="predicted"/>
<dbReference type="SUPFAM" id="SSF55676">
    <property type="entry name" value="CytB endotoxin-like"/>
    <property type="match status" value="1"/>
</dbReference>
<comment type="caution">
    <text evidence="1">The sequence shown here is derived from an EMBL/GenBank/DDBJ whole genome shotgun (WGS) entry which is preliminary data.</text>
</comment>
<dbReference type="OrthoDB" id="3178885at2759"/>
<evidence type="ECO:0000313" key="2">
    <source>
        <dbReference type="Proteomes" id="UP000602905"/>
    </source>
</evidence>
<dbReference type="Gene3D" id="3.40.198.10">
    <property type="entry name" value="Delta-endotoxin CytB-like"/>
    <property type="match status" value="1"/>
</dbReference>
<organism evidence="1 2">
    <name type="scientific">Rhizoctonia solani</name>
    <dbReference type="NCBI Taxonomy" id="456999"/>
    <lineage>
        <taxon>Eukaryota</taxon>
        <taxon>Fungi</taxon>
        <taxon>Dikarya</taxon>
        <taxon>Basidiomycota</taxon>
        <taxon>Agaricomycotina</taxon>
        <taxon>Agaricomycetes</taxon>
        <taxon>Cantharellales</taxon>
        <taxon>Ceratobasidiaceae</taxon>
        <taxon>Rhizoctonia</taxon>
    </lineage>
</organism>
<gene>
    <name evidence="1" type="ORF">RHS03_09457</name>
</gene>
<name>A0A8H7LNW8_9AGAM</name>
<feature type="non-terminal residue" evidence="1">
    <location>
        <position position="196"/>
    </location>
</feature>
<evidence type="ECO:0000313" key="1">
    <source>
        <dbReference type="EMBL" id="KAF8688573.1"/>
    </source>
</evidence>
<dbReference type="Proteomes" id="UP000602905">
    <property type="component" value="Unassembled WGS sequence"/>
</dbReference>